<name>A0A7M2X2R2_9BACT</name>
<dbReference type="KEGG" id="hbs:IPV69_11660"/>
<gene>
    <name evidence="1" type="ORF">IPV69_11660</name>
</gene>
<reference evidence="1 2" key="1">
    <citation type="submission" date="2020-10" db="EMBL/GenBank/DDBJ databases">
        <title>Wide distribution of Phycisphaera-like planctomycetes from WD2101 soil group in peatlands and genome analysis of the first cultivated representative.</title>
        <authorList>
            <person name="Dedysh S.N."/>
            <person name="Beletsky A.V."/>
            <person name="Ivanova A."/>
            <person name="Kulichevskaya I.S."/>
            <person name="Suzina N.E."/>
            <person name="Philippov D.A."/>
            <person name="Rakitin A.L."/>
            <person name="Mardanov A.V."/>
            <person name="Ravin N.V."/>
        </authorList>
    </citation>
    <scope>NUCLEOTIDE SEQUENCE [LARGE SCALE GENOMIC DNA]</scope>
    <source>
        <strain evidence="1 2">M1803</strain>
    </source>
</reference>
<accession>A0A7M2X2R2</accession>
<dbReference type="EMBL" id="CP063458">
    <property type="protein sequence ID" value="QOV91964.1"/>
    <property type="molecule type" value="Genomic_DNA"/>
</dbReference>
<keyword evidence="2" id="KW-1185">Reference proteome</keyword>
<proteinExistence type="predicted"/>
<dbReference type="Proteomes" id="UP000593765">
    <property type="component" value="Chromosome"/>
</dbReference>
<evidence type="ECO:0000313" key="2">
    <source>
        <dbReference type="Proteomes" id="UP000593765"/>
    </source>
</evidence>
<evidence type="ECO:0000313" key="1">
    <source>
        <dbReference type="EMBL" id="QOV91964.1"/>
    </source>
</evidence>
<sequence>MKTSYAVRVKRWRRSMSGCAWRTDYESGRSINWIEAPMPRTPISLAIFLHEVGHHAVGFQRYKRRCEEEYHVWLWAIEKMRELGIEPDERVLRRFDLSMRYAVGKALRRGVKNLPESLMQFAPPEAASPEAASPAA</sequence>
<organism evidence="1 2">
    <name type="scientific">Humisphaera borealis</name>
    <dbReference type="NCBI Taxonomy" id="2807512"/>
    <lineage>
        <taxon>Bacteria</taxon>
        <taxon>Pseudomonadati</taxon>
        <taxon>Planctomycetota</taxon>
        <taxon>Phycisphaerae</taxon>
        <taxon>Tepidisphaerales</taxon>
        <taxon>Tepidisphaeraceae</taxon>
        <taxon>Humisphaera</taxon>
    </lineage>
</organism>
<protein>
    <submittedName>
        <fullName evidence="1">Uncharacterized protein</fullName>
    </submittedName>
</protein>
<dbReference type="AlphaFoldDB" id="A0A7M2X2R2"/>